<organism evidence="5 6">
    <name type="scientific">Pisum sativum</name>
    <name type="common">Garden pea</name>
    <name type="synonym">Lathyrus oleraceus</name>
    <dbReference type="NCBI Taxonomy" id="3888"/>
    <lineage>
        <taxon>Eukaryota</taxon>
        <taxon>Viridiplantae</taxon>
        <taxon>Streptophyta</taxon>
        <taxon>Embryophyta</taxon>
        <taxon>Tracheophyta</taxon>
        <taxon>Spermatophyta</taxon>
        <taxon>Magnoliopsida</taxon>
        <taxon>eudicotyledons</taxon>
        <taxon>Gunneridae</taxon>
        <taxon>Pentapetalae</taxon>
        <taxon>rosids</taxon>
        <taxon>fabids</taxon>
        <taxon>Fabales</taxon>
        <taxon>Fabaceae</taxon>
        <taxon>Papilionoideae</taxon>
        <taxon>50 kb inversion clade</taxon>
        <taxon>NPAAA clade</taxon>
        <taxon>Hologalegina</taxon>
        <taxon>IRL clade</taxon>
        <taxon>Fabeae</taxon>
        <taxon>Lathyrus</taxon>
    </lineage>
</organism>
<proteinExistence type="inferred from homology"/>
<dbReference type="InterPro" id="IPR027417">
    <property type="entry name" value="P-loop_NTPase"/>
</dbReference>
<keyword evidence="1" id="KW-0112">Calmodulin-binding</keyword>
<evidence type="ECO:0000256" key="1">
    <source>
        <dbReference type="ARBA" id="ARBA00022860"/>
    </source>
</evidence>
<sequence>MGASGKWFKSLLSHKKISSSTTTTDQEKKTSGTTKKKWQLWKSSSEGSSSSSMKKSGGGGTASVCDSSLTAAAVAVVVRAQPKDFNLIRQEWAAIRIQALFRAFLARRALRALRAVVRLQAIFRGRQVRKQAAVTLRCMQALVRVQARVRARNVRNSPEGKAVQQLLDDHRNQADSVKLIEQGWCEIPGTADEVKAKLRLRQEGAIKRDRAMAYSLSAQSRMSASPNSKSATPLKHHHNRDNKSLGNGLLERWMANKPWESPMSNRKSEELVPTFQTRRNGMTTRISSLKICQQTPSSSTISSEYMNDDSVISSSCTSGSPSIMPFSNTTVMAEAREEKDVPSYMSLTESTKAKLKALRSSSQNSKRLTMDDCLSHNTNSTFLNGYNSISSSGSDPSVNIWKDRCATPLRASYYQKRYGRR</sequence>
<accession>A0A9D5ALW2</accession>
<name>A0A9D5ALW2_PEA</name>
<dbReference type="Gramene" id="Psat5g291920.1">
    <property type="protein sequence ID" value="Psat5g291920.1.cds"/>
    <property type="gene ID" value="Psat5g291920"/>
</dbReference>
<comment type="caution">
    <text evidence="5">The sequence shown here is derived from an EMBL/GenBank/DDBJ whole genome shotgun (WGS) entry which is preliminary data.</text>
</comment>
<feature type="compositionally biased region" description="Polar residues" evidence="4">
    <location>
        <begin position="218"/>
        <end position="231"/>
    </location>
</feature>
<evidence type="ECO:0000256" key="3">
    <source>
        <dbReference type="ARBA" id="ARBA00045534"/>
    </source>
</evidence>
<dbReference type="PANTHER" id="PTHR32295">
    <property type="entry name" value="IQ-DOMAIN 5-RELATED"/>
    <property type="match status" value="1"/>
</dbReference>
<dbReference type="Proteomes" id="UP001058974">
    <property type="component" value="Chromosome 5"/>
</dbReference>
<feature type="region of interest" description="Disordered" evidence="4">
    <location>
        <begin position="218"/>
        <end position="242"/>
    </location>
</feature>
<feature type="compositionally biased region" description="Low complexity" evidence="4">
    <location>
        <begin position="42"/>
        <end position="55"/>
    </location>
</feature>
<protein>
    <recommendedName>
        <fullName evidence="7">Calmodulin binding protein</fullName>
    </recommendedName>
</protein>
<keyword evidence="6" id="KW-1185">Reference proteome</keyword>
<evidence type="ECO:0000313" key="5">
    <source>
        <dbReference type="EMBL" id="KAI5413738.1"/>
    </source>
</evidence>
<dbReference type="OrthoDB" id="671489at2759"/>
<feature type="region of interest" description="Disordered" evidence="4">
    <location>
        <begin position="17"/>
        <end position="59"/>
    </location>
</feature>
<evidence type="ECO:0000256" key="2">
    <source>
        <dbReference type="ARBA" id="ARBA00024341"/>
    </source>
</evidence>
<dbReference type="Pfam" id="PF00612">
    <property type="entry name" value="IQ"/>
    <property type="match status" value="2"/>
</dbReference>
<dbReference type="SUPFAM" id="SSF52540">
    <property type="entry name" value="P-loop containing nucleoside triphosphate hydrolases"/>
    <property type="match status" value="1"/>
</dbReference>
<reference evidence="5 6" key="1">
    <citation type="journal article" date="2022" name="Nat. Genet.">
        <title>Improved pea reference genome and pan-genome highlight genomic features and evolutionary characteristics.</title>
        <authorList>
            <person name="Yang T."/>
            <person name="Liu R."/>
            <person name="Luo Y."/>
            <person name="Hu S."/>
            <person name="Wang D."/>
            <person name="Wang C."/>
            <person name="Pandey M.K."/>
            <person name="Ge S."/>
            <person name="Xu Q."/>
            <person name="Li N."/>
            <person name="Li G."/>
            <person name="Huang Y."/>
            <person name="Saxena R.K."/>
            <person name="Ji Y."/>
            <person name="Li M."/>
            <person name="Yan X."/>
            <person name="He Y."/>
            <person name="Liu Y."/>
            <person name="Wang X."/>
            <person name="Xiang C."/>
            <person name="Varshney R.K."/>
            <person name="Ding H."/>
            <person name="Gao S."/>
            <person name="Zong X."/>
        </authorList>
    </citation>
    <scope>NUCLEOTIDE SEQUENCE [LARGE SCALE GENOMIC DNA]</scope>
    <source>
        <strain evidence="5 6">cv. Zhongwan 6</strain>
    </source>
</reference>
<dbReference type="InterPro" id="IPR000048">
    <property type="entry name" value="IQ_motif_EF-hand-BS"/>
</dbReference>
<evidence type="ECO:0008006" key="7">
    <source>
        <dbReference type="Google" id="ProtNLM"/>
    </source>
</evidence>
<dbReference type="AlphaFoldDB" id="A0A9D5ALW2"/>
<dbReference type="GO" id="GO:0005516">
    <property type="term" value="F:calmodulin binding"/>
    <property type="evidence" value="ECO:0007669"/>
    <property type="project" value="UniProtKB-KW"/>
</dbReference>
<dbReference type="PANTHER" id="PTHR32295:SF126">
    <property type="entry name" value="PROTEIN IQ-DOMAIN 8"/>
    <property type="match status" value="1"/>
</dbReference>
<dbReference type="Gene3D" id="1.20.5.190">
    <property type="match status" value="1"/>
</dbReference>
<comment type="similarity">
    <text evidence="2">Belongs to the IQD family.</text>
</comment>
<dbReference type="SMART" id="SM00015">
    <property type="entry name" value="IQ"/>
    <property type="match status" value="2"/>
</dbReference>
<evidence type="ECO:0000256" key="4">
    <source>
        <dbReference type="SAM" id="MobiDB-lite"/>
    </source>
</evidence>
<dbReference type="Gramene" id="PSAT_LOCUS19359_t1">
    <property type="protein sequence ID" value="CAL5200021.1"/>
    <property type="gene ID" value="PSAT_LOCUS19359"/>
</dbReference>
<dbReference type="PROSITE" id="PS50096">
    <property type="entry name" value="IQ"/>
    <property type="match status" value="2"/>
</dbReference>
<gene>
    <name evidence="5" type="ORF">KIW84_058046</name>
</gene>
<dbReference type="EMBL" id="JAMSHJ010000005">
    <property type="protein sequence ID" value="KAI5413738.1"/>
    <property type="molecule type" value="Genomic_DNA"/>
</dbReference>
<evidence type="ECO:0000313" key="6">
    <source>
        <dbReference type="Proteomes" id="UP001058974"/>
    </source>
</evidence>
<comment type="function">
    <text evidence="3">May be involved in cooperative interactions with calmodulins or calmodulin-like proteins. Recruits calmodulin proteins to microtubules, thus being a potential scaffold in cellular signaling and trafficking. May associate with nucleic acids and regulate gene expression at the transcriptional or post-transcriptional level.</text>
</comment>
<dbReference type="Gramene" id="Psat05G0804600-T1">
    <property type="protein sequence ID" value="KAI5413738.1"/>
    <property type="gene ID" value="KIW84_058046"/>
</dbReference>